<dbReference type="GO" id="GO:0003677">
    <property type="term" value="F:DNA binding"/>
    <property type="evidence" value="ECO:0007669"/>
    <property type="project" value="InterPro"/>
</dbReference>
<accession>A0A4P9C7L8</accession>
<dbReference type="KEGG" id="emt:CPZ25_008535"/>
<dbReference type="InterPro" id="IPR002104">
    <property type="entry name" value="Integrase_catalytic"/>
</dbReference>
<dbReference type="InterPro" id="IPR011010">
    <property type="entry name" value="DNA_brk_join_enz"/>
</dbReference>
<name>A0A4P9C7L8_EUBML</name>
<dbReference type="EMBL" id="CP029487">
    <property type="protein sequence ID" value="QCT71374.1"/>
    <property type="molecule type" value="Genomic_DNA"/>
</dbReference>
<reference evidence="3 4" key="1">
    <citation type="submission" date="2018-05" db="EMBL/GenBank/DDBJ databases">
        <title>Genome comparison of Eubacterium sp.</title>
        <authorList>
            <person name="Feng Y."/>
            <person name="Sanchez-Andrea I."/>
            <person name="Stams A.J.M."/>
            <person name="De Vos W.M."/>
        </authorList>
    </citation>
    <scope>NUCLEOTIDE SEQUENCE [LARGE SCALE GENOMIC DNA]</scope>
    <source>
        <strain evidence="3 4">YI</strain>
    </source>
</reference>
<dbReference type="InterPro" id="IPR013762">
    <property type="entry name" value="Integrase-like_cat_sf"/>
</dbReference>
<protein>
    <submittedName>
        <fullName evidence="3">Integrase</fullName>
    </submittedName>
</protein>
<gene>
    <name evidence="3" type="ORF">CPZ25_008535</name>
</gene>
<dbReference type="GO" id="GO:0006310">
    <property type="term" value="P:DNA recombination"/>
    <property type="evidence" value="ECO:0007669"/>
    <property type="project" value="UniProtKB-KW"/>
</dbReference>
<dbReference type="AlphaFoldDB" id="A0A4P9C7L8"/>
<evidence type="ECO:0000313" key="4">
    <source>
        <dbReference type="Proteomes" id="UP000218387"/>
    </source>
</evidence>
<dbReference type="RefSeq" id="WP_096920185.1">
    <property type="nucleotide sequence ID" value="NZ_CP029487.1"/>
</dbReference>
<evidence type="ECO:0000259" key="2">
    <source>
        <dbReference type="PROSITE" id="PS51898"/>
    </source>
</evidence>
<sequence>MPNKKTLALTEENYKKIIETMKTGFIYKAPEEHEKKFNPNDKVATALVLEANLGLRISDILKLRLNDIVKDGDRYRLDITEQKTGKTRNFTVPGEIYRYLENYTLKHNIKPTARIFDVTERAVQKQLKITADYLGLDGIGTHSFRKFFATQVYTNNGYNIELVRTLLQHSNSAITQRYIGIQQKDVEDALNKHIQLI</sequence>
<evidence type="ECO:0000313" key="3">
    <source>
        <dbReference type="EMBL" id="QCT71374.1"/>
    </source>
</evidence>
<dbReference type="PANTHER" id="PTHR30349:SF82">
    <property type="entry name" value="INTEGRASE_RECOMBINASE YOEC-RELATED"/>
    <property type="match status" value="1"/>
</dbReference>
<organism evidence="3 4">
    <name type="scientific">Eubacterium maltosivorans</name>
    <dbReference type="NCBI Taxonomy" id="2041044"/>
    <lineage>
        <taxon>Bacteria</taxon>
        <taxon>Bacillati</taxon>
        <taxon>Bacillota</taxon>
        <taxon>Clostridia</taxon>
        <taxon>Eubacteriales</taxon>
        <taxon>Eubacteriaceae</taxon>
        <taxon>Eubacterium</taxon>
    </lineage>
</organism>
<dbReference type="InterPro" id="IPR050090">
    <property type="entry name" value="Tyrosine_recombinase_XerCD"/>
</dbReference>
<dbReference type="PROSITE" id="PS51898">
    <property type="entry name" value="TYR_RECOMBINASE"/>
    <property type="match status" value="1"/>
</dbReference>
<evidence type="ECO:0000256" key="1">
    <source>
        <dbReference type="ARBA" id="ARBA00023172"/>
    </source>
</evidence>
<dbReference type="PANTHER" id="PTHR30349">
    <property type="entry name" value="PHAGE INTEGRASE-RELATED"/>
    <property type="match status" value="1"/>
</dbReference>
<dbReference type="Pfam" id="PF00589">
    <property type="entry name" value="Phage_integrase"/>
    <property type="match status" value="1"/>
</dbReference>
<feature type="domain" description="Tyr recombinase" evidence="2">
    <location>
        <begin position="4"/>
        <end position="191"/>
    </location>
</feature>
<keyword evidence="1" id="KW-0233">DNA recombination</keyword>
<dbReference type="SUPFAM" id="SSF56349">
    <property type="entry name" value="DNA breaking-rejoining enzymes"/>
    <property type="match status" value="1"/>
</dbReference>
<dbReference type="GO" id="GO:0015074">
    <property type="term" value="P:DNA integration"/>
    <property type="evidence" value="ECO:0007669"/>
    <property type="project" value="InterPro"/>
</dbReference>
<proteinExistence type="predicted"/>
<dbReference type="Gene3D" id="1.10.443.10">
    <property type="entry name" value="Intergrase catalytic core"/>
    <property type="match status" value="1"/>
</dbReference>
<keyword evidence="4" id="KW-1185">Reference proteome</keyword>
<dbReference type="Proteomes" id="UP000218387">
    <property type="component" value="Chromosome"/>
</dbReference>